<dbReference type="AlphaFoldDB" id="A0A7J7DP51"/>
<comment type="caution">
    <text evidence="1">The sequence shown here is derived from an EMBL/GenBank/DDBJ whole genome shotgun (WGS) entry which is preliminary data.</text>
</comment>
<dbReference type="FunFam" id="3.10.280.10:FF:000003">
    <property type="entry name" value="Mitochondrial glycoprotein"/>
    <property type="match status" value="1"/>
</dbReference>
<evidence type="ECO:0000313" key="2">
    <source>
        <dbReference type="Proteomes" id="UP000593562"/>
    </source>
</evidence>
<evidence type="ECO:0008006" key="3">
    <source>
        <dbReference type="Google" id="ProtNLM"/>
    </source>
</evidence>
<dbReference type="InParanoid" id="A0A7J7DP51"/>
<dbReference type="Proteomes" id="UP000593562">
    <property type="component" value="Unassembled WGS sequence"/>
</dbReference>
<dbReference type="Gene3D" id="3.10.280.10">
    <property type="entry name" value="Mitochondrial glycoprotein"/>
    <property type="match status" value="1"/>
</dbReference>
<dbReference type="InterPro" id="IPR036561">
    <property type="entry name" value="MAM33_sf"/>
</dbReference>
<dbReference type="PANTHER" id="PTHR10826">
    <property type="entry name" value="COMPLEMENT COMPONENT 1"/>
    <property type="match status" value="1"/>
</dbReference>
<evidence type="ECO:0000313" key="1">
    <source>
        <dbReference type="EMBL" id="KAF5748138.1"/>
    </source>
</evidence>
<reference evidence="1 2" key="1">
    <citation type="journal article" date="2020" name="Nat. Commun.">
        <title>Genome of Tripterygium wilfordii and identification of cytochrome P450 involved in triptolide biosynthesis.</title>
        <authorList>
            <person name="Tu L."/>
            <person name="Su P."/>
            <person name="Zhang Z."/>
            <person name="Gao L."/>
            <person name="Wang J."/>
            <person name="Hu T."/>
            <person name="Zhou J."/>
            <person name="Zhang Y."/>
            <person name="Zhao Y."/>
            <person name="Liu Y."/>
            <person name="Song Y."/>
            <person name="Tong Y."/>
            <person name="Lu Y."/>
            <person name="Yang J."/>
            <person name="Xu C."/>
            <person name="Jia M."/>
            <person name="Peters R.J."/>
            <person name="Huang L."/>
            <person name="Gao W."/>
        </authorList>
    </citation>
    <scope>NUCLEOTIDE SEQUENCE [LARGE SCALE GENOMIC DNA]</scope>
    <source>
        <strain evidence="2">cv. XIE 37</strain>
        <tissue evidence="1">Leaf</tissue>
    </source>
</reference>
<dbReference type="EMBL" id="JAAARO010000004">
    <property type="protein sequence ID" value="KAF5748138.1"/>
    <property type="molecule type" value="Genomic_DNA"/>
</dbReference>
<name>A0A7J7DP51_TRIWF</name>
<accession>A0A7J7DP51</accession>
<proteinExistence type="predicted"/>
<dbReference type="GO" id="GO:0005759">
    <property type="term" value="C:mitochondrial matrix"/>
    <property type="evidence" value="ECO:0007669"/>
    <property type="project" value="InterPro"/>
</dbReference>
<keyword evidence="2" id="KW-1185">Reference proteome</keyword>
<dbReference type="FunCoup" id="A0A7J7DP51">
    <property type="interactions" value="879"/>
</dbReference>
<sequence>MELIFLWAGLYKLGNLISYNGLLSFPFSLTYYGLLNPTLNPHHDGSRIGCSGSTVPAMARLIRNAQRTLFSSCSSSTTLIHGLRRHEYCNWISHSSLPLQIRLYAANKITKSPFKENILRILRNEISYQTEYAPPHEPATRFNSFIVEDRPGEQWITMRGRHNDIEDIKIEVTMFDGFKLIPKPGEDASGEDVALHISLLVDITRENDGHKLEFACSAWTDCLEIQKVYIFSHDTMLSRPYMGPDFRKLNGNLQKELHGFLEARGVNNELSTFLHEHIMNKDRIELIKWLEKLKSFMEK</sequence>
<dbReference type="SUPFAM" id="SSF54529">
    <property type="entry name" value="Mitochondrial glycoprotein MAM33-like"/>
    <property type="match status" value="1"/>
</dbReference>
<organism evidence="1 2">
    <name type="scientific">Tripterygium wilfordii</name>
    <name type="common">Thunder God vine</name>
    <dbReference type="NCBI Taxonomy" id="458696"/>
    <lineage>
        <taxon>Eukaryota</taxon>
        <taxon>Viridiplantae</taxon>
        <taxon>Streptophyta</taxon>
        <taxon>Embryophyta</taxon>
        <taxon>Tracheophyta</taxon>
        <taxon>Spermatophyta</taxon>
        <taxon>Magnoliopsida</taxon>
        <taxon>eudicotyledons</taxon>
        <taxon>Gunneridae</taxon>
        <taxon>Pentapetalae</taxon>
        <taxon>rosids</taxon>
        <taxon>fabids</taxon>
        <taxon>Celastrales</taxon>
        <taxon>Celastraceae</taxon>
        <taxon>Tripterygium</taxon>
    </lineage>
</organism>
<dbReference type="PANTHER" id="PTHR10826:SF14">
    <property type="entry name" value="MITOCHONDRIAL GLYCOPROTEIN FAMILY PROTEIN"/>
    <property type="match status" value="1"/>
</dbReference>
<protein>
    <recommendedName>
        <fullName evidence="3">Mitochondrial glycoprotein family protein</fullName>
    </recommendedName>
</protein>
<dbReference type="Pfam" id="PF02330">
    <property type="entry name" value="MAM33"/>
    <property type="match status" value="1"/>
</dbReference>
<gene>
    <name evidence="1" type="ORF">HS088_TW04G00088</name>
</gene>
<dbReference type="InterPro" id="IPR003428">
    <property type="entry name" value="MAM33"/>
</dbReference>